<feature type="compositionally biased region" description="Basic and acidic residues" evidence="5">
    <location>
        <begin position="329"/>
        <end position="339"/>
    </location>
</feature>
<reference evidence="9" key="1">
    <citation type="submission" date="2015-02" db="EMBL/GenBank/DDBJ databases">
        <title>Genome sequencing for Strongylocentrotus purpuratus.</title>
        <authorList>
            <person name="Murali S."/>
            <person name="Liu Y."/>
            <person name="Vee V."/>
            <person name="English A."/>
            <person name="Wang M."/>
            <person name="Skinner E."/>
            <person name="Han Y."/>
            <person name="Muzny D.M."/>
            <person name="Worley K.C."/>
            <person name="Gibbs R.A."/>
        </authorList>
    </citation>
    <scope>NUCLEOTIDE SEQUENCE</scope>
</reference>
<dbReference type="Gene3D" id="3.30.40.10">
    <property type="entry name" value="Zinc/RING finger domain, C3HC4 (zinc finger)"/>
    <property type="match status" value="1"/>
</dbReference>
<organism evidence="8 9">
    <name type="scientific">Strongylocentrotus purpuratus</name>
    <name type="common">Purple sea urchin</name>
    <dbReference type="NCBI Taxonomy" id="7668"/>
    <lineage>
        <taxon>Eukaryota</taxon>
        <taxon>Metazoa</taxon>
        <taxon>Echinodermata</taxon>
        <taxon>Eleutherozoa</taxon>
        <taxon>Echinozoa</taxon>
        <taxon>Echinoidea</taxon>
        <taxon>Euechinoidea</taxon>
        <taxon>Echinacea</taxon>
        <taxon>Camarodonta</taxon>
        <taxon>Echinidea</taxon>
        <taxon>Strongylocentrotidae</taxon>
        <taxon>Strongylocentrotus</taxon>
    </lineage>
</organism>
<dbReference type="PROSITE" id="PS50089">
    <property type="entry name" value="ZF_RING_2"/>
    <property type="match status" value="1"/>
</dbReference>
<feature type="domain" description="RING-type" evidence="6">
    <location>
        <begin position="15"/>
        <end position="58"/>
    </location>
</feature>
<dbReference type="PANTHER" id="PTHR25462">
    <property type="entry name" value="BONUS, ISOFORM C-RELATED"/>
    <property type="match status" value="1"/>
</dbReference>
<dbReference type="GO" id="GO:0005654">
    <property type="term" value="C:nucleoplasm"/>
    <property type="evidence" value="ECO:0000318"/>
    <property type="project" value="GO_Central"/>
</dbReference>
<dbReference type="InterPro" id="IPR011042">
    <property type="entry name" value="6-blade_b-propeller_TolB-like"/>
</dbReference>
<dbReference type="InterPro" id="IPR000315">
    <property type="entry name" value="Znf_B-box"/>
</dbReference>
<feature type="domain" description="B box-type" evidence="7">
    <location>
        <begin position="146"/>
        <end position="189"/>
    </location>
</feature>
<keyword evidence="3" id="KW-0862">Zinc</keyword>
<reference evidence="8" key="2">
    <citation type="submission" date="2021-01" db="UniProtKB">
        <authorList>
            <consortium name="EnsemblMetazoa"/>
        </authorList>
    </citation>
    <scope>IDENTIFICATION</scope>
</reference>
<keyword evidence="1" id="KW-0479">Metal-binding</keyword>
<accession>A0A7M7NEC9</accession>
<dbReference type="SUPFAM" id="SSF75011">
    <property type="entry name" value="3-carboxy-cis,cis-mucoante lactonizing enzyme"/>
    <property type="match status" value="1"/>
</dbReference>
<dbReference type="Gene3D" id="2.120.10.30">
    <property type="entry name" value="TolB, C-terminal domain"/>
    <property type="match status" value="1"/>
</dbReference>
<evidence type="ECO:0008006" key="10">
    <source>
        <dbReference type="Google" id="ProtNLM"/>
    </source>
</evidence>
<dbReference type="Proteomes" id="UP000007110">
    <property type="component" value="Unassembled WGS sequence"/>
</dbReference>
<dbReference type="GO" id="GO:0008270">
    <property type="term" value="F:zinc ion binding"/>
    <property type="evidence" value="ECO:0007669"/>
    <property type="project" value="UniProtKB-KW"/>
</dbReference>
<dbReference type="FunCoup" id="A0A7M7NEC9">
    <property type="interactions" value="846"/>
</dbReference>
<dbReference type="KEGG" id="spu:100890954"/>
<name>A0A7M7NEC9_STRPU</name>
<dbReference type="Pfam" id="PF15227">
    <property type="entry name" value="zf-C3HC4_4"/>
    <property type="match status" value="1"/>
</dbReference>
<sequence length="621" mass="69943">MAANLKQVVDQNLECPVCLSFFKEPKILTCSHTFCKGCLQSFLDFQPDEQKLSCPVCRKETVVTDGEVSRLQTNLTVRALVEDVQTQVQVCSNCDSEDKALAVVYCKDCGDYLCESCKKMHSKWAKFSGHSIVAASDVCTGKVTLRRKGQCQKHPSEDEECFCLDCNEYICFRCSVLEHTQGGHKVLEAAVYETEQKKNIDDLASKAKSKICDFDKYVAYVAEQRGRLQKVQEDLSRDIDVAYEETVRKLTERKGVLKSDVGQRIKKFDKLLENMEQKGCQQITRINAVCGLVENGLKIPLQKEALRTHKTLCQEMEQLLSRVDQNDQNPRRTAEEGEQLRFTPSQRTEGLEMGQLQGDSMWILHMESQLPIKNSMRGMAVSPGNTVDIGCWTGGIVTFSSDGILQEVVLNTLEMCALQFTTDGGYVIRDYGNNICLYTPHCCKKLRVKFETLSDEEGGLGDLTVDKDGNILSSYRTTKTIQVFEPSGGKPVREIQCEGFEPQQIFAMGSRDMVVVKSDGHTVRVLDGLSGATMDCITKEGVDAYPAVCKDDSILIAWVNYEQGLVSISQYTRELKHIQNVVTDFKITKPSRPWYYLQEFKTGEIAFCTPGKLFIFRETRD</sequence>
<evidence type="ECO:0000256" key="5">
    <source>
        <dbReference type="SAM" id="MobiDB-lite"/>
    </source>
</evidence>
<dbReference type="EnsemblMetazoa" id="XM_030979269">
    <property type="protein sequence ID" value="XP_030835129"/>
    <property type="gene ID" value="LOC100890954"/>
</dbReference>
<evidence type="ECO:0000256" key="1">
    <source>
        <dbReference type="ARBA" id="ARBA00022723"/>
    </source>
</evidence>
<evidence type="ECO:0000259" key="7">
    <source>
        <dbReference type="PROSITE" id="PS50119"/>
    </source>
</evidence>
<dbReference type="OrthoDB" id="6082856at2759"/>
<feature type="region of interest" description="Disordered" evidence="5">
    <location>
        <begin position="324"/>
        <end position="343"/>
    </location>
</feature>
<keyword evidence="2 4" id="KW-0863">Zinc-finger</keyword>
<dbReference type="GeneID" id="100890954"/>
<keyword evidence="9" id="KW-1185">Reference proteome</keyword>
<dbReference type="SMART" id="SM00336">
    <property type="entry name" value="BBOX"/>
    <property type="match status" value="2"/>
</dbReference>
<dbReference type="PANTHER" id="PTHR25462:SF296">
    <property type="entry name" value="MEIOTIC P26, ISOFORM F"/>
    <property type="match status" value="1"/>
</dbReference>
<feature type="domain" description="B box-type" evidence="7">
    <location>
        <begin position="86"/>
        <end position="135"/>
    </location>
</feature>
<dbReference type="PROSITE" id="PS50119">
    <property type="entry name" value="ZF_BBOX"/>
    <property type="match status" value="2"/>
</dbReference>
<dbReference type="CDD" id="cd19757">
    <property type="entry name" value="Bbox1"/>
    <property type="match status" value="1"/>
</dbReference>
<dbReference type="Gene3D" id="3.30.160.60">
    <property type="entry name" value="Classic Zinc Finger"/>
    <property type="match status" value="1"/>
</dbReference>
<dbReference type="InterPro" id="IPR017907">
    <property type="entry name" value="Znf_RING_CS"/>
</dbReference>
<protein>
    <recommendedName>
        <fullName evidence="10">E3 ubiquitin-protein ligase TRIM56-like</fullName>
    </recommendedName>
</protein>
<dbReference type="RefSeq" id="XP_030835129.1">
    <property type="nucleotide sequence ID" value="XM_030979269.1"/>
</dbReference>
<dbReference type="InterPro" id="IPR047153">
    <property type="entry name" value="TRIM45/56/19-like"/>
</dbReference>
<dbReference type="SMART" id="SM00184">
    <property type="entry name" value="RING"/>
    <property type="match status" value="1"/>
</dbReference>
<dbReference type="InterPro" id="IPR013083">
    <property type="entry name" value="Znf_RING/FYVE/PHD"/>
</dbReference>
<dbReference type="InterPro" id="IPR001841">
    <property type="entry name" value="Znf_RING"/>
</dbReference>
<evidence type="ECO:0000313" key="9">
    <source>
        <dbReference type="Proteomes" id="UP000007110"/>
    </source>
</evidence>
<evidence type="ECO:0000256" key="4">
    <source>
        <dbReference type="PROSITE-ProRule" id="PRU00024"/>
    </source>
</evidence>
<dbReference type="SUPFAM" id="SSF57845">
    <property type="entry name" value="B-box zinc-binding domain"/>
    <property type="match status" value="1"/>
</dbReference>
<dbReference type="OMA" id="WILHMES"/>
<dbReference type="PROSITE" id="PS00518">
    <property type="entry name" value="ZF_RING_1"/>
    <property type="match status" value="1"/>
</dbReference>
<dbReference type="GO" id="GO:0061630">
    <property type="term" value="F:ubiquitin protein ligase activity"/>
    <property type="evidence" value="ECO:0000318"/>
    <property type="project" value="GO_Central"/>
</dbReference>
<dbReference type="InParanoid" id="A0A7M7NEC9"/>
<evidence type="ECO:0000259" key="6">
    <source>
        <dbReference type="PROSITE" id="PS50089"/>
    </source>
</evidence>
<evidence type="ECO:0000313" key="8">
    <source>
        <dbReference type="EnsemblMetazoa" id="XP_030835129"/>
    </source>
</evidence>
<dbReference type="AlphaFoldDB" id="A0A7M7NEC9"/>
<evidence type="ECO:0000256" key="2">
    <source>
        <dbReference type="ARBA" id="ARBA00022771"/>
    </source>
</evidence>
<proteinExistence type="predicted"/>
<evidence type="ECO:0000256" key="3">
    <source>
        <dbReference type="ARBA" id="ARBA00022833"/>
    </source>
</evidence>
<dbReference type="SUPFAM" id="SSF57850">
    <property type="entry name" value="RING/U-box"/>
    <property type="match status" value="1"/>
</dbReference>
<dbReference type="Pfam" id="PF00643">
    <property type="entry name" value="zf-B_box"/>
    <property type="match status" value="2"/>
</dbReference>